<keyword evidence="4" id="KW-1185">Reference proteome</keyword>
<evidence type="ECO:0000259" key="3">
    <source>
        <dbReference type="Pfam" id="PF04775"/>
    </source>
</evidence>
<dbReference type="SMART" id="SM00365">
    <property type="entry name" value="LRR_SD22"/>
    <property type="match status" value="4"/>
</dbReference>
<dbReference type="Gene3D" id="2.60.40.2240">
    <property type="entry name" value="Acyl-CoA thioester hydrolase/BAAT N-terminal domain"/>
    <property type="match status" value="1"/>
</dbReference>
<dbReference type="GeneID" id="101838981"/>
<dbReference type="PANTHER" id="PTHR10824">
    <property type="entry name" value="ACYL-COENZYME A THIOESTERASE-RELATED"/>
    <property type="match status" value="1"/>
</dbReference>
<evidence type="ECO:0000256" key="2">
    <source>
        <dbReference type="ARBA" id="ARBA00022737"/>
    </source>
</evidence>
<dbReference type="SUPFAM" id="SSF52058">
    <property type="entry name" value="L domain-like"/>
    <property type="match status" value="1"/>
</dbReference>
<dbReference type="RefSeq" id="XP_040598710.1">
    <property type="nucleotide sequence ID" value="XM_040742776.1"/>
</dbReference>
<accession>A0ABM2XCY7</accession>
<evidence type="ECO:0000256" key="1">
    <source>
        <dbReference type="ARBA" id="ARBA00022614"/>
    </source>
</evidence>
<dbReference type="InterPro" id="IPR006862">
    <property type="entry name" value="Thio_Ohase/aa_AcTrfase"/>
</dbReference>
<feature type="domain" description="Acyl-CoA thioester hydrolase/bile acid-CoA amino acid N-acetyltransferase" evidence="3">
    <location>
        <begin position="16"/>
        <end position="141"/>
    </location>
</feature>
<gene>
    <name evidence="5" type="primary">Dnal1</name>
</gene>
<evidence type="ECO:0000313" key="4">
    <source>
        <dbReference type="Proteomes" id="UP000886700"/>
    </source>
</evidence>
<dbReference type="Pfam" id="PF12799">
    <property type="entry name" value="LRR_4"/>
    <property type="match status" value="1"/>
</dbReference>
<evidence type="ECO:0000313" key="5">
    <source>
        <dbReference type="RefSeq" id="XP_040598710.1"/>
    </source>
</evidence>
<dbReference type="PROSITE" id="PS51450">
    <property type="entry name" value="LRR"/>
    <property type="match status" value="3"/>
</dbReference>
<dbReference type="InterPro" id="IPR001611">
    <property type="entry name" value="Leu-rich_rpt"/>
</dbReference>
<dbReference type="InterPro" id="IPR042490">
    <property type="entry name" value="Thio_Ohase/BAAT_N"/>
</dbReference>
<dbReference type="PANTHER" id="PTHR10824:SF17">
    <property type="entry name" value="ACYL-COENZYME A THIOESTERASE 6"/>
    <property type="match status" value="1"/>
</dbReference>
<sequence length="372" mass="41542">MAVTLSLEPAGRSCWDEPLSIAVHGLAPEQPVTLHAALRDEKGALFRAHARYRADARGDLDLARAPALGGSFSGIEPMGLLWAMEPERPFWRLIKRDVQTPFVVELKVLDGHDSDGGRLLARAVHERHFMAPGVRRVPVREGRVRATLFLPPGLNVCMCWGDYIRASLIVLLDEDTTSGLVTKAKATTIKEALARWEEKTGQRPSEAREIKLYAQIPPIEKMDASLSTLANCEKLSLSTNCIEKIANLNGLKNLRILSLGRNNIKNLNGLEAVGDTLEELWISYNFIEKLKGIHVMKKLKILYMSNNLVKDWAEFVKLAELPCLEDLVFVGNPLEEKHSAEGNWIDEATKRVSRLKKLDGTPVIKEDEEDES</sequence>
<organism evidence="4 5">
    <name type="scientific">Mesocricetus auratus</name>
    <name type="common">Golden hamster</name>
    <dbReference type="NCBI Taxonomy" id="10036"/>
    <lineage>
        <taxon>Eukaryota</taxon>
        <taxon>Metazoa</taxon>
        <taxon>Chordata</taxon>
        <taxon>Craniata</taxon>
        <taxon>Vertebrata</taxon>
        <taxon>Euteleostomi</taxon>
        <taxon>Mammalia</taxon>
        <taxon>Eutheria</taxon>
        <taxon>Euarchontoglires</taxon>
        <taxon>Glires</taxon>
        <taxon>Rodentia</taxon>
        <taxon>Myomorpha</taxon>
        <taxon>Muroidea</taxon>
        <taxon>Cricetidae</taxon>
        <taxon>Cricetinae</taxon>
        <taxon>Mesocricetus</taxon>
    </lineage>
</organism>
<keyword evidence="2" id="KW-0677">Repeat</keyword>
<protein>
    <submittedName>
        <fullName evidence="5">Dynein light chain 1, axonemal isoform X2</fullName>
    </submittedName>
</protein>
<dbReference type="Proteomes" id="UP000886700">
    <property type="component" value="Unplaced"/>
</dbReference>
<dbReference type="Pfam" id="PF04775">
    <property type="entry name" value="Bile_Hydr_Trans"/>
    <property type="match status" value="1"/>
</dbReference>
<reference evidence="5" key="1">
    <citation type="submission" date="2025-08" db="UniProtKB">
        <authorList>
            <consortium name="RefSeq"/>
        </authorList>
    </citation>
    <scope>IDENTIFICATION</scope>
    <source>
        <tissue evidence="5">Liver</tissue>
    </source>
</reference>
<keyword evidence="1" id="KW-0433">Leucine-rich repeat</keyword>
<name>A0ABM2XCY7_MESAU</name>
<dbReference type="Gene3D" id="3.80.10.10">
    <property type="entry name" value="Ribonuclease Inhibitor"/>
    <property type="match status" value="1"/>
</dbReference>
<dbReference type="InterPro" id="IPR025875">
    <property type="entry name" value="Leu-rich_rpt_4"/>
</dbReference>
<proteinExistence type="predicted"/>
<dbReference type="InterPro" id="IPR032675">
    <property type="entry name" value="LRR_dom_sf"/>
</dbReference>